<comment type="caution">
    <text evidence="1">The sequence shown here is derived from an EMBL/GenBank/DDBJ whole genome shotgun (WGS) entry which is preliminary data.</text>
</comment>
<organism evidence="1 2">
    <name type="scientific">Vespula pensylvanica</name>
    <name type="common">Western yellow jacket</name>
    <name type="synonym">Wasp</name>
    <dbReference type="NCBI Taxonomy" id="30213"/>
    <lineage>
        <taxon>Eukaryota</taxon>
        <taxon>Metazoa</taxon>
        <taxon>Ecdysozoa</taxon>
        <taxon>Arthropoda</taxon>
        <taxon>Hexapoda</taxon>
        <taxon>Insecta</taxon>
        <taxon>Pterygota</taxon>
        <taxon>Neoptera</taxon>
        <taxon>Endopterygota</taxon>
        <taxon>Hymenoptera</taxon>
        <taxon>Apocrita</taxon>
        <taxon>Aculeata</taxon>
        <taxon>Vespoidea</taxon>
        <taxon>Vespidae</taxon>
        <taxon>Vespinae</taxon>
        <taxon>Vespula</taxon>
    </lineage>
</organism>
<protein>
    <submittedName>
        <fullName evidence="1">Uncharacterized protein</fullName>
    </submittedName>
</protein>
<dbReference type="Proteomes" id="UP000600918">
    <property type="component" value="Unassembled WGS sequence"/>
</dbReference>
<proteinExistence type="predicted"/>
<accession>A0A834UE66</accession>
<evidence type="ECO:0000313" key="1">
    <source>
        <dbReference type="EMBL" id="KAF7434272.1"/>
    </source>
</evidence>
<dbReference type="EMBL" id="JACSDY010000002">
    <property type="protein sequence ID" value="KAF7434272.1"/>
    <property type="molecule type" value="Genomic_DNA"/>
</dbReference>
<gene>
    <name evidence="1" type="ORF">H0235_002463</name>
</gene>
<sequence>MTTKIDDGNIKRYGRILFAFKVERSCRMLPDEIGDLEQLRRRPSHEFVDTAMSRIEDTPGNYLRPNFDDLKFSEYARSSRVQLRSSRMLEKILENTELTAARVNTIFLFVRT</sequence>
<evidence type="ECO:0000313" key="2">
    <source>
        <dbReference type="Proteomes" id="UP000600918"/>
    </source>
</evidence>
<keyword evidence="2" id="KW-1185">Reference proteome</keyword>
<dbReference type="AlphaFoldDB" id="A0A834UE66"/>
<name>A0A834UE66_VESPE</name>
<reference evidence="1" key="1">
    <citation type="journal article" date="2020" name="G3 (Bethesda)">
        <title>High-Quality Assemblies for Three Invasive Social Wasps from the &lt;i&gt;Vespula&lt;/i&gt; Genus.</title>
        <authorList>
            <person name="Harrop T.W.R."/>
            <person name="Guhlin J."/>
            <person name="McLaughlin G.M."/>
            <person name="Permina E."/>
            <person name="Stockwell P."/>
            <person name="Gilligan J."/>
            <person name="Le Lec M.F."/>
            <person name="Gruber M.A.M."/>
            <person name="Quinn O."/>
            <person name="Lovegrove M."/>
            <person name="Duncan E.J."/>
            <person name="Remnant E.J."/>
            <person name="Van Eeckhoven J."/>
            <person name="Graham B."/>
            <person name="Knapp R.A."/>
            <person name="Langford K.W."/>
            <person name="Kronenberg Z."/>
            <person name="Press M.O."/>
            <person name="Eacker S.M."/>
            <person name="Wilson-Rankin E.E."/>
            <person name="Purcell J."/>
            <person name="Lester P.J."/>
            <person name="Dearden P.K."/>
        </authorList>
    </citation>
    <scope>NUCLEOTIDE SEQUENCE</scope>
    <source>
        <strain evidence="1">Volc-1</strain>
    </source>
</reference>